<dbReference type="EMBL" id="CAJNOK010004274">
    <property type="protein sequence ID" value="CAF0931855.1"/>
    <property type="molecule type" value="Genomic_DNA"/>
</dbReference>
<organism evidence="2 4">
    <name type="scientific">Didymodactylos carnosus</name>
    <dbReference type="NCBI Taxonomy" id="1234261"/>
    <lineage>
        <taxon>Eukaryota</taxon>
        <taxon>Metazoa</taxon>
        <taxon>Spiralia</taxon>
        <taxon>Gnathifera</taxon>
        <taxon>Rotifera</taxon>
        <taxon>Eurotatoria</taxon>
        <taxon>Bdelloidea</taxon>
        <taxon>Philodinida</taxon>
        <taxon>Philodinidae</taxon>
        <taxon>Didymodactylos</taxon>
    </lineage>
</organism>
<dbReference type="Proteomes" id="UP000677228">
    <property type="component" value="Unassembled WGS sequence"/>
</dbReference>
<evidence type="ECO:0000313" key="2">
    <source>
        <dbReference type="EMBL" id="CAF0931855.1"/>
    </source>
</evidence>
<protein>
    <submittedName>
        <fullName evidence="2">Uncharacterized protein</fullName>
    </submittedName>
</protein>
<accession>A0A8S2DME0</accession>
<feature type="compositionally biased region" description="Basic and acidic residues" evidence="1">
    <location>
        <begin position="36"/>
        <end position="48"/>
    </location>
</feature>
<evidence type="ECO:0000313" key="4">
    <source>
        <dbReference type="Proteomes" id="UP000677228"/>
    </source>
</evidence>
<dbReference type="AlphaFoldDB" id="A0A8S2DME0"/>
<sequence>MDVPDDSGAYEILQVISFTFSNKATSTSSRNIASKHKVEDESLGNRDHTVRALTTNSSAPSLPVMKQENMECETMESERLNTMSNVTSHTSTLIQTHKLYAELKRYHDTLMVLTEGSQTLSNDSSGLSKELSHV</sequence>
<proteinExistence type="predicted"/>
<name>A0A8S2DME0_9BILA</name>
<dbReference type="Proteomes" id="UP000682733">
    <property type="component" value="Unassembled WGS sequence"/>
</dbReference>
<reference evidence="2" key="1">
    <citation type="submission" date="2021-02" db="EMBL/GenBank/DDBJ databases">
        <authorList>
            <person name="Nowell W R."/>
        </authorList>
    </citation>
    <scope>NUCLEOTIDE SEQUENCE</scope>
</reference>
<evidence type="ECO:0000256" key="1">
    <source>
        <dbReference type="SAM" id="MobiDB-lite"/>
    </source>
</evidence>
<comment type="caution">
    <text evidence="2">The sequence shown here is derived from an EMBL/GenBank/DDBJ whole genome shotgun (WGS) entry which is preliminary data.</text>
</comment>
<evidence type="ECO:0000313" key="3">
    <source>
        <dbReference type="EMBL" id="CAF3708332.1"/>
    </source>
</evidence>
<dbReference type="EMBL" id="CAJOBA010004277">
    <property type="protein sequence ID" value="CAF3708332.1"/>
    <property type="molecule type" value="Genomic_DNA"/>
</dbReference>
<gene>
    <name evidence="2" type="ORF">OVA965_LOCUS11192</name>
    <name evidence="3" type="ORF">TMI583_LOCUS11189</name>
</gene>
<feature type="region of interest" description="Disordered" evidence="1">
    <location>
        <begin position="29"/>
        <end position="48"/>
    </location>
</feature>